<dbReference type="Pfam" id="PF13671">
    <property type="entry name" value="AAA_33"/>
    <property type="match status" value="1"/>
</dbReference>
<dbReference type="GO" id="GO:0046404">
    <property type="term" value="F:ATP-dependent polydeoxyribonucleotide 5'-hydroxyl-kinase activity"/>
    <property type="evidence" value="ECO:0007669"/>
    <property type="project" value="TreeGrafter"/>
</dbReference>
<organism evidence="2 3">
    <name type="scientific">Pelagomonas calceolata</name>
    <dbReference type="NCBI Taxonomy" id="35677"/>
    <lineage>
        <taxon>Eukaryota</taxon>
        <taxon>Sar</taxon>
        <taxon>Stramenopiles</taxon>
        <taxon>Ochrophyta</taxon>
        <taxon>Pelagophyceae</taxon>
        <taxon>Pelagomonadales</taxon>
        <taxon>Pelagomonadaceae</taxon>
        <taxon>Pelagomonas</taxon>
    </lineage>
</organism>
<sequence length="203" mass="22510">MESKGLVIVAVGLPGAGKSRFHEKFLPDAVRCCQDLLKRREKVEALVEETVRAGKVAYVDRTDLDPKQRSHWVKIAKRCNVEVVALRFTADVSTCIERAKARASRGEHDGDLNNPSKVAGLVGMLKNRQKPIGKGERFDQVLEASEEDHENVALVNALLGRTPSPTKRKAEEPDTQYLDSPGFLPPQEKRTKKDAVVDLTAED</sequence>
<dbReference type="AlphaFoldDB" id="A0A8J2SJY0"/>
<accession>A0A8J2SJY0</accession>
<dbReference type="GO" id="GO:0006281">
    <property type="term" value="P:DNA repair"/>
    <property type="evidence" value="ECO:0007669"/>
    <property type="project" value="TreeGrafter"/>
</dbReference>
<dbReference type="EMBL" id="CAKKNE010000002">
    <property type="protein sequence ID" value="CAH0368327.1"/>
    <property type="molecule type" value="Genomic_DNA"/>
</dbReference>
<evidence type="ECO:0000256" key="1">
    <source>
        <dbReference type="SAM" id="MobiDB-lite"/>
    </source>
</evidence>
<protein>
    <submittedName>
        <fullName evidence="2">Uncharacterized protein</fullName>
    </submittedName>
</protein>
<reference evidence="2" key="1">
    <citation type="submission" date="2021-11" db="EMBL/GenBank/DDBJ databases">
        <authorList>
            <consortium name="Genoscope - CEA"/>
            <person name="William W."/>
        </authorList>
    </citation>
    <scope>NUCLEOTIDE SEQUENCE</scope>
</reference>
<feature type="region of interest" description="Disordered" evidence="1">
    <location>
        <begin position="158"/>
        <end position="203"/>
    </location>
</feature>
<dbReference type="SUPFAM" id="SSF52540">
    <property type="entry name" value="P-loop containing nucleoside triphosphate hydrolases"/>
    <property type="match status" value="1"/>
</dbReference>
<dbReference type="Gene3D" id="3.40.50.300">
    <property type="entry name" value="P-loop containing nucleotide triphosphate hydrolases"/>
    <property type="match status" value="1"/>
</dbReference>
<name>A0A8J2SJY0_9STRA</name>
<proteinExistence type="predicted"/>
<dbReference type="Proteomes" id="UP000789595">
    <property type="component" value="Unassembled WGS sequence"/>
</dbReference>
<keyword evidence="3" id="KW-1185">Reference proteome</keyword>
<dbReference type="GO" id="GO:0046403">
    <property type="term" value="F:polynucleotide 3'-phosphatase activity"/>
    <property type="evidence" value="ECO:0007669"/>
    <property type="project" value="TreeGrafter"/>
</dbReference>
<evidence type="ECO:0000313" key="3">
    <source>
        <dbReference type="Proteomes" id="UP000789595"/>
    </source>
</evidence>
<comment type="caution">
    <text evidence="2">The sequence shown here is derived from an EMBL/GenBank/DDBJ whole genome shotgun (WGS) entry which is preliminary data.</text>
</comment>
<dbReference type="OrthoDB" id="19045at2759"/>
<dbReference type="InterPro" id="IPR027417">
    <property type="entry name" value="P-loop_NTPase"/>
</dbReference>
<dbReference type="PANTHER" id="PTHR12083:SF9">
    <property type="entry name" value="BIFUNCTIONAL POLYNUCLEOTIDE PHOSPHATASE_KINASE"/>
    <property type="match status" value="1"/>
</dbReference>
<gene>
    <name evidence="2" type="ORF">PECAL_2P13890</name>
</gene>
<dbReference type="PANTHER" id="PTHR12083">
    <property type="entry name" value="BIFUNCTIONAL POLYNUCLEOTIDE PHOSPHATASE/KINASE"/>
    <property type="match status" value="1"/>
</dbReference>
<dbReference type="GO" id="GO:0003690">
    <property type="term" value="F:double-stranded DNA binding"/>
    <property type="evidence" value="ECO:0007669"/>
    <property type="project" value="TreeGrafter"/>
</dbReference>
<feature type="compositionally biased region" description="Basic and acidic residues" evidence="1">
    <location>
        <begin position="187"/>
        <end position="196"/>
    </location>
</feature>
<evidence type="ECO:0000313" key="2">
    <source>
        <dbReference type="EMBL" id="CAH0368327.1"/>
    </source>
</evidence>